<keyword evidence="2" id="KW-0472">Membrane</keyword>
<evidence type="ECO:0000313" key="3">
    <source>
        <dbReference type="EMBL" id="QJA53860.1"/>
    </source>
</evidence>
<evidence type="ECO:0000256" key="1">
    <source>
        <dbReference type="SAM" id="Coils"/>
    </source>
</evidence>
<dbReference type="EMBL" id="MT144457">
    <property type="protein sequence ID" value="QJA53860.1"/>
    <property type="molecule type" value="Genomic_DNA"/>
</dbReference>
<feature type="transmembrane region" description="Helical" evidence="2">
    <location>
        <begin position="80"/>
        <end position="101"/>
    </location>
</feature>
<keyword evidence="2" id="KW-0812">Transmembrane</keyword>
<dbReference type="AlphaFoldDB" id="A0A6H2A332"/>
<keyword evidence="1" id="KW-0175">Coiled coil</keyword>
<protein>
    <submittedName>
        <fullName evidence="3">Uncharacterized protein</fullName>
    </submittedName>
</protein>
<organism evidence="3">
    <name type="scientific">viral metagenome</name>
    <dbReference type="NCBI Taxonomy" id="1070528"/>
    <lineage>
        <taxon>unclassified sequences</taxon>
        <taxon>metagenomes</taxon>
        <taxon>organismal metagenomes</taxon>
    </lineage>
</organism>
<gene>
    <name evidence="3" type="ORF">TM448A04093_0007</name>
</gene>
<evidence type="ECO:0000256" key="2">
    <source>
        <dbReference type="SAM" id="Phobius"/>
    </source>
</evidence>
<accession>A0A6H2A332</accession>
<feature type="coiled-coil region" evidence="1">
    <location>
        <begin position="441"/>
        <end position="510"/>
    </location>
</feature>
<reference evidence="3" key="1">
    <citation type="submission" date="2020-03" db="EMBL/GenBank/DDBJ databases">
        <title>The deep terrestrial virosphere.</title>
        <authorList>
            <person name="Holmfeldt K."/>
            <person name="Nilsson E."/>
            <person name="Simone D."/>
            <person name="Lopez-Fernandez M."/>
            <person name="Wu X."/>
            <person name="de Brujin I."/>
            <person name="Lundin D."/>
            <person name="Andersson A."/>
            <person name="Bertilsson S."/>
            <person name="Dopson M."/>
        </authorList>
    </citation>
    <scope>NUCLEOTIDE SEQUENCE</scope>
    <source>
        <strain evidence="3">TM448A04093</strain>
    </source>
</reference>
<sequence length="515" mass="59915">MAPGDRFKNWIEGLAESWKDRFRGWMASWLMNGVNDFLGSNEAESIDLAQEILNKIRDDPNTPQEIKDLINKLTAGTHPIPVIIIVIVAAFMIIPMITSVAQPLGRLLEYSQDKFFASYRFDPMSVITAWRRDPEKYAWLFNDLDDKGMSEERREALKFLTEVYPSPRDIVDFLAHEVFEPDMAAKYSLLSDWDGIDKEFAKKIGIEEDILKLYWMDHWKHPEWGTITELRHRDQIEDQDVRDWFRLVEIPEYWREKMLNVMWSMPNRIEIRMMARYLDLSKVEIEDLLKKAGLHEDYRSDSADFMMIMGLTGYWADMLSKGWMTAEEVESDIDSRGFNPVTAERLYKRLVKANQPEKVAEARDLTVAMIIRWVKLDEAGRRSQGVELLVDLNYTGEQAEFIMEGYLGDMGSPETFEDFKGLTQKYRQAIGASAKPVPEELIKAGKELVEVTKEVERLREAVEAEEKTLIEQEVLPEEATARRDELRVTLHRAEAELARIQTNYNALVAEWKHGE</sequence>
<proteinExistence type="predicted"/>
<name>A0A6H2A332_9ZZZZ</name>
<keyword evidence="2" id="KW-1133">Transmembrane helix</keyword>